<dbReference type="Pfam" id="PF13786">
    <property type="entry name" value="DUF4179"/>
    <property type="match status" value="1"/>
</dbReference>
<comment type="caution">
    <text evidence="5">The sequence shown here is derived from an EMBL/GenBank/DDBJ whole genome shotgun (WGS) entry which is preliminary data.</text>
</comment>
<evidence type="ECO:0000256" key="1">
    <source>
        <dbReference type="SAM" id="Phobius"/>
    </source>
</evidence>
<evidence type="ECO:0000259" key="2">
    <source>
        <dbReference type="Pfam" id="PF13786"/>
    </source>
</evidence>
<keyword evidence="1" id="KW-0472">Membrane</keyword>
<accession>A0A3M8B4T8</accession>
<feature type="domain" description="DUF5643" evidence="3">
    <location>
        <begin position="225"/>
        <end position="336"/>
    </location>
</feature>
<evidence type="ECO:0000313" key="4">
    <source>
        <dbReference type="EMBL" id="GED25321.1"/>
    </source>
</evidence>
<reference evidence="4 7" key="2">
    <citation type="submission" date="2019-06" db="EMBL/GenBank/DDBJ databases">
        <title>Whole genome shotgun sequence of Brevibacillus agri NBRC 15538.</title>
        <authorList>
            <person name="Hosoyama A."/>
            <person name="Uohara A."/>
            <person name="Ohji S."/>
            <person name="Ichikawa N."/>
        </authorList>
    </citation>
    <scope>NUCLEOTIDE SEQUENCE [LARGE SCALE GENOMIC DNA]</scope>
    <source>
        <strain evidence="4 7">NBRC 15538</strain>
    </source>
</reference>
<proteinExistence type="predicted"/>
<dbReference type="Proteomes" id="UP000317180">
    <property type="component" value="Unassembled WGS sequence"/>
</dbReference>
<gene>
    <name evidence="4" type="ORF">BAG01nite_14230</name>
    <name evidence="5" type="ORF">EB820_05890</name>
</gene>
<dbReference type="Pfam" id="PF18705">
    <property type="entry name" value="DUF5643"/>
    <property type="match status" value="1"/>
</dbReference>
<sequence>MYMDIEKTEGQTDAHVPPHIEHYIRSGIAQAKSLQRRRRRSRLVRLCSGIATGCLLLAFVFSVRLSPAVAAYVSHIPGMEKFVELIRDDKGLQRAAEHEMVQDIGTGGSLAGITFTIDQVLTDQKRMLLFYTLKHERSGQKVGMRKLELFDASGKEWEHGASWSSMDVEANEEQKNRIDIFLPETSEVPDALTAKVTLDLDGVELNPPLAITFPIDHSKYTTFEKKVVPVGKKVTVDGQTFTIEQMTVFPTQTEVSIRFDPGNSKHIFGFDDLRLVDENGQTYAFWGNGVPTRDNGENGKVYNLESIYFLEPQKLFLKANGIRALDRDKLQVVIDAKTQKLVKAPDARLKLTALRQVDDVVGMDWELEVEEADAHRFIHLGSDITDNQANKYDYVQGSSSSRDPARRLQTYSLIYQRLTKNGAPDFYTFTLTDYPARLQGGFTVQVK</sequence>
<name>A0A3M8B4T8_9BACL</name>
<evidence type="ECO:0000313" key="5">
    <source>
        <dbReference type="EMBL" id="RNB58273.1"/>
    </source>
</evidence>
<feature type="transmembrane region" description="Helical" evidence="1">
    <location>
        <begin position="43"/>
        <end position="63"/>
    </location>
</feature>
<keyword evidence="7" id="KW-1185">Reference proteome</keyword>
<evidence type="ECO:0000259" key="3">
    <source>
        <dbReference type="Pfam" id="PF18705"/>
    </source>
</evidence>
<dbReference type="EMBL" id="RHHN01000018">
    <property type="protein sequence ID" value="RNB58273.1"/>
    <property type="molecule type" value="Genomic_DNA"/>
</dbReference>
<feature type="domain" description="DUF4179" evidence="2">
    <location>
        <begin position="43"/>
        <end position="134"/>
    </location>
</feature>
<dbReference type="InterPro" id="IPR040680">
    <property type="entry name" value="DUF5643"/>
</dbReference>
<evidence type="ECO:0000313" key="6">
    <source>
        <dbReference type="Proteomes" id="UP000276178"/>
    </source>
</evidence>
<dbReference type="Gene3D" id="2.60.40.1630">
    <property type="entry name" value="bacillus anthracis domain"/>
    <property type="match status" value="1"/>
</dbReference>
<dbReference type="Proteomes" id="UP000276178">
    <property type="component" value="Unassembled WGS sequence"/>
</dbReference>
<dbReference type="OrthoDB" id="2725974at2"/>
<dbReference type="EMBL" id="BJOD01000012">
    <property type="protein sequence ID" value="GED25321.1"/>
    <property type="molecule type" value="Genomic_DNA"/>
</dbReference>
<keyword evidence="1" id="KW-0812">Transmembrane</keyword>
<reference evidence="5 6" key="1">
    <citation type="submission" date="2018-10" db="EMBL/GenBank/DDBJ databases">
        <title>Phylogenomics of Brevibacillus.</title>
        <authorList>
            <person name="Dunlap C."/>
        </authorList>
    </citation>
    <scope>NUCLEOTIDE SEQUENCE [LARGE SCALE GENOMIC DNA]</scope>
    <source>
        <strain evidence="5 6">NRRL NRS 1219</strain>
    </source>
</reference>
<dbReference type="AlphaFoldDB" id="A0A3M8B4T8"/>
<protein>
    <submittedName>
        <fullName evidence="5">DUF4179 domain-containing protein</fullName>
    </submittedName>
</protein>
<evidence type="ECO:0000313" key="7">
    <source>
        <dbReference type="Proteomes" id="UP000317180"/>
    </source>
</evidence>
<organism evidence="5 6">
    <name type="scientific">Brevibacillus agri</name>
    <dbReference type="NCBI Taxonomy" id="51101"/>
    <lineage>
        <taxon>Bacteria</taxon>
        <taxon>Bacillati</taxon>
        <taxon>Bacillota</taxon>
        <taxon>Bacilli</taxon>
        <taxon>Bacillales</taxon>
        <taxon>Paenibacillaceae</taxon>
        <taxon>Brevibacillus</taxon>
    </lineage>
</organism>
<dbReference type="InterPro" id="IPR025436">
    <property type="entry name" value="DUF4179"/>
</dbReference>
<keyword evidence="1" id="KW-1133">Transmembrane helix</keyword>